<gene>
    <name evidence="2" type="ORF">OEZ60_15080</name>
</gene>
<evidence type="ECO:0000313" key="3">
    <source>
        <dbReference type="Proteomes" id="UP001209535"/>
    </source>
</evidence>
<accession>A0ABT2XCA6</accession>
<keyword evidence="1" id="KW-0812">Transmembrane</keyword>
<feature type="transmembrane region" description="Helical" evidence="1">
    <location>
        <begin position="240"/>
        <end position="257"/>
    </location>
</feature>
<feature type="transmembrane region" description="Helical" evidence="1">
    <location>
        <begin position="179"/>
        <end position="196"/>
    </location>
</feature>
<evidence type="ECO:0000256" key="1">
    <source>
        <dbReference type="SAM" id="Phobius"/>
    </source>
</evidence>
<keyword evidence="1" id="KW-0472">Membrane</keyword>
<name>A0ABT2XCA6_9RHOB</name>
<dbReference type="Proteomes" id="UP001209535">
    <property type="component" value="Unassembled WGS sequence"/>
</dbReference>
<protein>
    <submittedName>
        <fullName evidence="2">Uncharacterized protein</fullName>
    </submittedName>
</protein>
<feature type="transmembrane region" description="Helical" evidence="1">
    <location>
        <begin position="269"/>
        <end position="289"/>
    </location>
</feature>
<evidence type="ECO:0000313" key="2">
    <source>
        <dbReference type="EMBL" id="MCU9849325.1"/>
    </source>
</evidence>
<comment type="caution">
    <text evidence="2">The sequence shown here is derived from an EMBL/GenBank/DDBJ whole genome shotgun (WGS) entry which is preliminary data.</text>
</comment>
<dbReference type="RefSeq" id="WP_263337889.1">
    <property type="nucleotide sequence ID" value="NZ_JAOVQO010000014.1"/>
</dbReference>
<sequence length="293" mass="33436">MAFDPKSNTISVGEGEDFFADSGQFFILTLKKLSEDPSLEAGHRLKNDWRVIEEWLGCRDRELNHGDMDRIARAWKAYLAIGLAPSEKLQASFDHQSRVYKMEGYSPEKDKAPAAVMDVFDRLLATDGEIAAKQKRTIKEEARKYSSLLHDFDLERGTRDSSASHNGGLKGMKVDKEKLPKAIAAIWLLLSIPLSIPIYEEFFRGDDILSRVFSWLIVGSASWLPFGWRWLTNNQAYPRAFVALVALCGIGLIFLFLDDRYLDEYFYIPLAWTMTFVAIAVSHDGMRILRRSR</sequence>
<dbReference type="EMBL" id="JAOVQO010000014">
    <property type="protein sequence ID" value="MCU9849325.1"/>
    <property type="molecule type" value="Genomic_DNA"/>
</dbReference>
<keyword evidence="3" id="KW-1185">Reference proteome</keyword>
<reference evidence="2 3" key="1">
    <citation type="submission" date="2022-10" db="EMBL/GenBank/DDBJ databases">
        <title>Defluviimonas sp. nov., isolated from ocean surface sediments.</title>
        <authorList>
            <person name="He W."/>
            <person name="Wang L."/>
            <person name="Zhang D.-F."/>
        </authorList>
    </citation>
    <scope>NUCLEOTIDE SEQUENCE [LARGE SCALE GENOMIC DNA]</scope>
    <source>
        <strain evidence="2 3">WL0024</strain>
    </source>
</reference>
<keyword evidence="1" id="KW-1133">Transmembrane helix</keyword>
<proteinExistence type="predicted"/>
<feature type="transmembrane region" description="Helical" evidence="1">
    <location>
        <begin position="208"/>
        <end position="228"/>
    </location>
</feature>
<organism evidence="2 3">
    <name type="scientific">Albidovulum salinarum</name>
    <dbReference type="NCBI Taxonomy" id="2984153"/>
    <lineage>
        <taxon>Bacteria</taxon>
        <taxon>Pseudomonadati</taxon>
        <taxon>Pseudomonadota</taxon>
        <taxon>Alphaproteobacteria</taxon>
        <taxon>Rhodobacterales</taxon>
        <taxon>Paracoccaceae</taxon>
        <taxon>Albidovulum</taxon>
    </lineage>
</organism>